<evidence type="ECO:0008006" key="3">
    <source>
        <dbReference type="Google" id="ProtNLM"/>
    </source>
</evidence>
<dbReference type="Proteomes" id="UP000184394">
    <property type="component" value="Unassembled WGS sequence"/>
</dbReference>
<name>A0A1M7IFM6_RUMFL</name>
<organism evidence="1 2">
    <name type="scientific">Ruminococcus flavefaciens</name>
    <dbReference type="NCBI Taxonomy" id="1265"/>
    <lineage>
        <taxon>Bacteria</taxon>
        <taxon>Bacillati</taxon>
        <taxon>Bacillota</taxon>
        <taxon>Clostridia</taxon>
        <taxon>Eubacteriales</taxon>
        <taxon>Oscillospiraceae</taxon>
        <taxon>Ruminococcus</taxon>
    </lineage>
</organism>
<dbReference type="OrthoDB" id="9816185at2"/>
<accession>A0A1M7IFM6</accession>
<reference evidence="1 2" key="1">
    <citation type="submission" date="2016-11" db="EMBL/GenBank/DDBJ databases">
        <authorList>
            <person name="Jaros S."/>
            <person name="Januszkiewicz K."/>
            <person name="Wedrychowicz H."/>
        </authorList>
    </citation>
    <scope>NUCLEOTIDE SEQUENCE [LARGE SCALE GENOMIC DNA]</scope>
    <source>
        <strain evidence="1 2">Y1</strain>
    </source>
</reference>
<evidence type="ECO:0000313" key="1">
    <source>
        <dbReference type="EMBL" id="SHM39574.1"/>
    </source>
</evidence>
<dbReference type="RefSeq" id="WP_072949672.1">
    <property type="nucleotide sequence ID" value="NZ_FRCT01000004.1"/>
</dbReference>
<dbReference type="AlphaFoldDB" id="A0A1M7IFM6"/>
<proteinExistence type="predicted"/>
<protein>
    <recommendedName>
        <fullName evidence="3">HNH endonuclease</fullName>
    </recommendedName>
</protein>
<gene>
    <name evidence="1" type="ORF">SAMN04487860_10491</name>
</gene>
<sequence>MIKINLSINQIERINSIIDNDIDSFLWKGYNECVLEVLRSNKLTQTLELIGTKEKLKENCKIFGRKKLLAFGNKVKTVFEIESANNLTIKEKIKKEFTKQYTNFSHRACAYEILSIINASVCPYCNRLYTFTVEEGKKTRPEFDHFYSKDDYPWLAISIYNLIPSCGICNKSKSSKDTINLLYPYEESFEEYDIHFNLIDTVPLLLDEMNIKKKRLVKMCSKNADASRIINKHNNCFKLEDIYNEHREFIIDLIKRIYIFNDDCIESIYQSYNDIIDDIDDLRSMSLGTLPYHDYLNTPLAKLTNDLIEQMLYDD</sequence>
<dbReference type="Gene3D" id="1.10.30.50">
    <property type="match status" value="1"/>
</dbReference>
<evidence type="ECO:0000313" key="2">
    <source>
        <dbReference type="Proteomes" id="UP000184394"/>
    </source>
</evidence>
<dbReference type="EMBL" id="FRCT01000004">
    <property type="protein sequence ID" value="SHM39574.1"/>
    <property type="molecule type" value="Genomic_DNA"/>
</dbReference>